<evidence type="ECO:0000259" key="9">
    <source>
        <dbReference type="PROSITE" id="PS50235"/>
    </source>
</evidence>
<dbReference type="InterPro" id="IPR038765">
    <property type="entry name" value="Papain-like_cys_pep_sf"/>
</dbReference>
<organism evidence="10 11">
    <name type="scientific">Parascaris univalens</name>
    <name type="common">Nematode worm</name>
    <dbReference type="NCBI Taxonomy" id="6257"/>
    <lineage>
        <taxon>Eukaryota</taxon>
        <taxon>Metazoa</taxon>
        <taxon>Ecdysozoa</taxon>
        <taxon>Nematoda</taxon>
        <taxon>Chromadorea</taxon>
        <taxon>Rhabditida</taxon>
        <taxon>Spirurina</taxon>
        <taxon>Ascaridomorpha</taxon>
        <taxon>Ascaridoidea</taxon>
        <taxon>Ascarididae</taxon>
        <taxon>Parascaris</taxon>
    </lineage>
</organism>
<dbReference type="InterPro" id="IPR000626">
    <property type="entry name" value="Ubiquitin-like_dom"/>
</dbReference>
<dbReference type="GO" id="GO:0004843">
    <property type="term" value="F:cysteine-type deubiquitinase activity"/>
    <property type="evidence" value="ECO:0007669"/>
    <property type="project" value="UniProtKB-UniRule"/>
</dbReference>
<evidence type="ECO:0000256" key="7">
    <source>
        <dbReference type="RuleBase" id="RU366025"/>
    </source>
</evidence>
<evidence type="ECO:0000256" key="4">
    <source>
        <dbReference type="ARBA" id="ARBA00022786"/>
    </source>
</evidence>
<reference evidence="11" key="1">
    <citation type="submission" date="2022-11" db="UniProtKB">
        <authorList>
            <consortium name="WormBaseParasite"/>
        </authorList>
    </citation>
    <scope>IDENTIFICATION</scope>
</reference>
<dbReference type="InterPro" id="IPR044635">
    <property type="entry name" value="UBP14-like"/>
</dbReference>
<dbReference type="EC" id="3.4.19.12" evidence="7"/>
<dbReference type="SUPFAM" id="SSF54236">
    <property type="entry name" value="Ubiquitin-like"/>
    <property type="match status" value="1"/>
</dbReference>
<proteinExistence type="inferred from homology"/>
<name>A0A915A6E0_PARUN</name>
<keyword evidence="6 7" id="KW-0788">Thiol protease</keyword>
<dbReference type="FunFam" id="3.90.70.10:FF:000032">
    <property type="entry name" value="Ubiquitin carboxyl-terminal hydrolase 14"/>
    <property type="match status" value="1"/>
</dbReference>
<dbReference type="WBParaSite" id="PgR002_g060_t01">
    <property type="protein sequence ID" value="PgR002_g060_t01"/>
    <property type="gene ID" value="PgR002_g060"/>
</dbReference>
<dbReference type="PROSITE" id="PS00972">
    <property type="entry name" value="USP_1"/>
    <property type="match status" value="1"/>
</dbReference>
<evidence type="ECO:0000256" key="2">
    <source>
        <dbReference type="ARBA" id="ARBA00008739"/>
    </source>
</evidence>
<feature type="domain" description="USP" evidence="9">
    <location>
        <begin position="102"/>
        <end position="483"/>
    </location>
</feature>
<dbReference type="Pfam" id="PF00443">
    <property type="entry name" value="UCH"/>
    <property type="match status" value="1"/>
</dbReference>
<dbReference type="InterPro" id="IPR029071">
    <property type="entry name" value="Ubiquitin-like_domsf"/>
</dbReference>
<keyword evidence="3 7" id="KW-0645">Protease</keyword>
<dbReference type="PROSITE" id="PS50235">
    <property type="entry name" value="USP_3"/>
    <property type="match status" value="1"/>
</dbReference>
<keyword evidence="4 7" id="KW-0833">Ubl conjugation pathway</keyword>
<dbReference type="GO" id="GO:0016579">
    <property type="term" value="P:protein deubiquitination"/>
    <property type="evidence" value="ECO:0007669"/>
    <property type="project" value="InterPro"/>
</dbReference>
<evidence type="ECO:0000256" key="5">
    <source>
        <dbReference type="ARBA" id="ARBA00022801"/>
    </source>
</evidence>
<evidence type="ECO:0000313" key="11">
    <source>
        <dbReference type="WBParaSite" id="PgR002_g060_t01"/>
    </source>
</evidence>
<dbReference type="Gene3D" id="3.10.20.90">
    <property type="entry name" value="Phosphatidylinositol 3-kinase Catalytic Subunit, Chain A, domain 1"/>
    <property type="match status" value="1"/>
</dbReference>
<dbReference type="PROSITE" id="PS50053">
    <property type="entry name" value="UBIQUITIN_2"/>
    <property type="match status" value="1"/>
</dbReference>
<evidence type="ECO:0000256" key="1">
    <source>
        <dbReference type="ARBA" id="ARBA00000707"/>
    </source>
</evidence>
<comment type="catalytic activity">
    <reaction evidence="1 7">
        <text>Thiol-dependent hydrolysis of ester, thioester, amide, peptide and isopeptide bonds formed by the C-terminal Gly of ubiquitin (a 76-residue protein attached to proteins as an intracellular targeting signal).</text>
        <dbReference type="EC" id="3.4.19.12"/>
    </reaction>
</comment>
<feature type="domain" description="Ubiquitin-like" evidence="8">
    <location>
        <begin position="2"/>
        <end position="75"/>
    </location>
</feature>
<dbReference type="Gene3D" id="3.90.70.10">
    <property type="entry name" value="Cysteine proteinases"/>
    <property type="match status" value="1"/>
</dbReference>
<dbReference type="PROSITE" id="PS00299">
    <property type="entry name" value="UBIQUITIN_1"/>
    <property type="match status" value="1"/>
</dbReference>
<dbReference type="PROSITE" id="PS00973">
    <property type="entry name" value="USP_2"/>
    <property type="match status" value="1"/>
</dbReference>
<keyword evidence="5 7" id="KW-0378">Hydrolase</keyword>
<dbReference type="InterPro" id="IPR001394">
    <property type="entry name" value="Peptidase_C19_UCH"/>
</dbReference>
<dbReference type="InterPro" id="IPR018200">
    <property type="entry name" value="USP_CS"/>
</dbReference>
<protein>
    <recommendedName>
        <fullName evidence="7">Ubiquitin carboxyl-terminal hydrolase</fullName>
        <ecNumber evidence="7">3.4.19.12</ecNumber>
    </recommendedName>
</protein>
<evidence type="ECO:0000256" key="3">
    <source>
        <dbReference type="ARBA" id="ARBA00022670"/>
    </source>
</evidence>
<dbReference type="CDD" id="cd02657">
    <property type="entry name" value="Peptidase_C19A"/>
    <property type="match status" value="1"/>
</dbReference>
<dbReference type="SMART" id="SM00213">
    <property type="entry name" value="UBQ"/>
    <property type="match status" value="1"/>
</dbReference>
<keyword evidence="10" id="KW-1185">Reference proteome</keyword>
<dbReference type="CDD" id="cd16104">
    <property type="entry name" value="Ubl_USP14_like"/>
    <property type="match status" value="1"/>
</dbReference>
<accession>A0A915A6E0</accession>
<evidence type="ECO:0000256" key="6">
    <source>
        <dbReference type="ARBA" id="ARBA00022807"/>
    </source>
</evidence>
<evidence type="ECO:0000259" key="8">
    <source>
        <dbReference type="PROSITE" id="PS50053"/>
    </source>
</evidence>
<dbReference type="GO" id="GO:0043161">
    <property type="term" value="P:proteasome-mediated ubiquitin-dependent protein catabolic process"/>
    <property type="evidence" value="ECO:0007669"/>
    <property type="project" value="InterPro"/>
</dbReference>
<dbReference type="InterPro" id="IPR019954">
    <property type="entry name" value="Ubiquitin_CS"/>
</dbReference>
<dbReference type="PANTHER" id="PTHR43982:SF1">
    <property type="entry name" value="UBIQUITIN CARBOXYL-TERMINAL HYDROLASE 14"/>
    <property type="match status" value="1"/>
</dbReference>
<dbReference type="GO" id="GO:0061136">
    <property type="term" value="P:regulation of proteasomal protein catabolic process"/>
    <property type="evidence" value="ECO:0007669"/>
    <property type="project" value="TreeGrafter"/>
</dbReference>
<evidence type="ECO:0000313" key="10">
    <source>
        <dbReference type="Proteomes" id="UP000887569"/>
    </source>
</evidence>
<dbReference type="Proteomes" id="UP000887569">
    <property type="component" value="Unplaced"/>
</dbReference>
<dbReference type="GO" id="GO:0070628">
    <property type="term" value="F:proteasome binding"/>
    <property type="evidence" value="ECO:0007669"/>
    <property type="project" value="TreeGrafter"/>
</dbReference>
<dbReference type="InterPro" id="IPR028889">
    <property type="entry name" value="USP"/>
</dbReference>
<dbReference type="PANTHER" id="PTHR43982">
    <property type="entry name" value="UBIQUITIN CARBOXYL-TERMINAL HYDROLASE"/>
    <property type="match status" value="1"/>
</dbReference>
<sequence length="487" mass="54726">MPNVTVKWGREKLNLDADLNEIPLVFKSQLFALTGVAPERQKVMIKGKMLGDESWDGITLPDGAVIMMMGTTQAPPTAPTVRQQFLEDMTEAEATAAVKLPVGIKNLGNTCYMNATLQCFKAIPELREALGKYSESLEGALSATGADAGSKAITVAVKDLYRMMDNTSARNSASVIPLIMLQVLHHELPQFAARDDHGQWMQQDANECWTELLRAFQTQLKMPAGNEASDTTSFVAQYMEGRFKVQMRNLESDAEPIMTSSEKFLQLSCFLSQEVKYVQLGIKSKMTEEIEKNSEVLGRNARYEKKALIDRLPAYLSIQMVRFFYKEKDKVNAKILKDVKFPMSLDMYDMCTPELQEKLMPMREAFKADEDKKLEQLRLSKARDAPREDGKVASKEEESKVVAFSFEDDPGSNNSGFYELQGVITHKGRSSNSGHYVGWVRIEGDRWAMCDDDDVQPVSSEDVLRLSGGGDWHCAYLLLYGPRILRN</sequence>
<dbReference type="SUPFAM" id="SSF54001">
    <property type="entry name" value="Cysteine proteinases"/>
    <property type="match status" value="1"/>
</dbReference>
<comment type="similarity">
    <text evidence="2">Belongs to the peptidase C19 family. USP14/UBP6 subfamily.</text>
</comment>
<dbReference type="AlphaFoldDB" id="A0A915A6E0"/>